<dbReference type="RefSeq" id="XP_009031376.1">
    <property type="nucleotide sequence ID" value="XM_009033128.1"/>
</dbReference>
<keyword evidence="9" id="KW-0675">Receptor</keyword>
<dbReference type="SUPFAM" id="SSF56112">
    <property type="entry name" value="Protein kinase-like (PK-like)"/>
    <property type="match status" value="1"/>
</dbReference>
<gene>
    <name evidence="18" type="primary">20195010</name>
    <name evidence="17" type="ORF">HELRODRAFT_108605</name>
</gene>
<name>T1EEK8_HELRO</name>
<keyword evidence="5" id="KW-0547">Nucleotide-binding</keyword>
<protein>
    <recommendedName>
        <fullName evidence="2 14">Guanylate cyclase</fullName>
        <ecNumber evidence="2 14">4.6.1.2</ecNumber>
    </recommendedName>
</protein>
<evidence type="ECO:0000259" key="16">
    <source>
        <dbReference type="PROSITE" id="PS50125"/>
    </source>
</evidence>
<comment type="catalytic activity">
    <reaction evidence="14">
        <text>GTP = 3',5'-cyclic GMP + diphosphate</text>
        <dbReference type="Rhea" id="RHEA:13665"/>
        <dbReference type="ChEBI" id="CHEBI:33019"/>
        <dbReference type="ChEBI" id="CHEBI:37565"/>
        <dbReference type="ChEBI" id="CHEBI:57746"/>
        <dbReference type="EC" id="4.6.1.2"/>
    </reaction>
</comment>
<dbReference type="Pfam" id="PF07714">
    <property type="entry name" value="PK_Tyr_Ser-Thr"/>
    <property type="match status" value="1"/>
</dbReference>
<dbReference type="Gene3D" id="6.10.250.780">
    <property type="match status" value="1"/>
</dbReference>
<dbReference type="GO" id="GO:0007168">
    <property type="term" value="P:receptor guanylyl cyclase signaling pathway"/>
    <property type="evidence" value="ECO:0000318"/>
    <property type="project" value="GO_Central"/>
</dbReference>
<dbReference type="EMBL" id="AMQM01002258">
    <property type="status" value="NOT_ANNOTATED_CDS"/>
    <property type="molecule type" value="Genomic_DNA"/>
</dbReference>
<evidence type="ECO:0000256" key="4">
    <source>
        <dbReference type="ARBA" id="ARBA00022729"/>
    </source>
</evidence>
<dbReference type="CTD" id="20195010"/>
<evidence type="ECO:0000256" key="3">
    <source>
        <dbReference type="ARBA" id="ARBA00022692"/>
    </source>
</evidence>
<dbReference type="Proteomes" id="UP000015101">
    <property type="component" value="Unassembled WGS sequence"/>
</dbReference>
<reference evidence="18" key="3">
    <citation type="submission" date="2015-06" db="UniProtKB">
        <authorList>
            <consortium name="EnsemblMetazoa"/>
        </authorList>
    </citation>
    <scope>IDENTIFICATION</scope>
</reference>
<dbReference type="GO" id="GO:0004672">
    <property type="term" value="F:protein kinase activity"/>
    <property type="evidence" value="ECO:0007669"/>
    <property type="project" value="InterPro"/>
</dbReference>
<evidence type="ECO:0000256" key="5">
    <source>
        <dbReference type="ARBA" id="ARBA00022741"/>
    </source>
</evidence>
<dbReference type="EC" id="4.6.1.2" evidence="2 14"/>
<keyword evidence="3" id="KW-0812">Transmembrane</keyword>
<dbReference type="EMBL" id="KB097753">
    <property type="protein sequence ID" value="ESN90439.1"/>
    <property type="molecule type" value="Genomic_DNA"/>
</dbReference>
<dbReference type="PROSITE" id="PS50011">
    <property type="entry name" value="PROTEIN_KINASE_DOM"/>
    <property type="match status" value="1"/>
</dbReference>
<dbReference type="PANTHER" id="PTHR11920">
    <property type="entry name" value="GUANYLYL CYCLASE"/>
    <property type="match status" value="1"/>
</dbReference>
<accession>T1EEK8</accession>
<dbReference type="GO" id="GO:0005886">
    <property type="term" value="C:plasma membrane"/>
    <property type="evidence" value="ECO:0000318"/>
    <property type="project" value="GO_Central"/>
</dbReference>
<reference evidence="17 19" key="2">
    <citation type="journal article" date="2013" name="Nature">
        <title>Insights into bilaterian evolution from three spiralian genomes.</title>
        <authorList>
            <person name="Simakov O."/>
            <person name="Marletaz F."/>
            <person name="Cho S.J."/>
            <person name="Edsinger-Gonzales E."/>
            <person name="Havlak P."/>
            <person name="Hellsten U."/>
            <person name="Kuo D.H."/>
            <person name="Larsson T."/>
            <person name="Lv J."/>
            <person name="Arendt D."/>
            <person name="Savage R."/>
            <person name="Osoegawa K."/>
            <person name="de Jong P."/>
            <person name="Grimwood J."/>
            <person name="Chapman J.A."/>
            <person name="Shapiro H."/>
            <person name="Aerts A."/>
            <person name="Otillar R.P."/>
            <person name="Terry A.Y."/>
            <person name="Boore J.L."/>
            <person name="Grigoriev I.V."/>
            <person name="Lindberg D.R."/>
            <person name="Seaver E.C."/>
            <person name="Weisblat D.A."/>
            <person name="Putnam N.H."/>
            <person name="Rokhsar D.S."/>
        </authorList>
    </citation>
    <scope>NUCLEOTIDE SEQUENCE</scope>
</reference>
<evidence type="ECO:0000256" key="9">
    <source>
        <dbReference type="ARBA" id="ARBA00023170"/>
    </source>
</evidence>
<dbReference type="GO" id="GO:0004383">
    <property type="term" value="F:guanylate cyclase activity"/>
    <property type="evidence" value="ECO:0000318"/>
    <property type="project" value="GO_Central"/>
</dbReference>
<dbReference type="GO" id="GO:0005525">
    <property type="term" value="F:GTP binding"/>
    <property type="evidence" value="ECO:0007669"/>
    <property type="project" value="UniProtKB-KW"/>
</dbReference>
<evidence type="ECO:0000256" key="11">
    <source>
        <dbReference type="ARBA" id="ARBA00023239"/>
    </source>
</evidence>
<dbReference type="InterPro" id="IPR001245">
    <property type="entry name" value="Ser-Thr/Tyr_kinase_cat_dom"/>
</dbReference>
<comment type="subcellular location">
    <subcellularLocation>
        <location evidence="1">Membrane</location>
        <topology evidence="1">Single-pass type I membrane protein</topology>
    </subcellularLocation>
</comment>
<feature type="domain" description="Guanylate cyclase" evidence="16">
    <location>
        <begin position="333"/>
        <end position="462"/>
    </location>
</feature>
<evidence type="ECO:0000256" key="2">
    <source>
        <dbReference type="ARBA" id="ARBA00012202"/>
    </source>
</evidence>
<dbReference type="PANTHER" id="PTHR11920:SF501">
    <property type="entry name" value="GUANYLATE CYCLASE 32E"/>
    <property type="match status" value="1"/>
</dbReference>
<dbReference type="InterPro" id="IPR011009">
    <property type="entry name" value="Kinase-like_dom_sf"/>
</dbReference>
<dbReference type="SUPFAM" id="SSF55073">
    <property type="entry name" value="Nucleotide cyclase"/>
    <property type="match status" value="1"/>
</dbReference>
<evidence type="ECO:0000256" key="7">
    <source>
        <dbReference type="ARBA" id="ARBA00023134"/>
    </source>
</evidence>
<feature type="domain" description="Protein kinase" evidence="15">
    <location>
        <begin position="1"/>
        <end position="262"/>
    </location>
</feature>
<dbReference type="AlphaFoldDB" id="T1EEK8"/>
<evidence type="ECO:0000256" key="1">
    <source>
        <dbReference type="ARBA" id="ARBA00004479"/>
    </source>
</evidence>
<keyword evidence="4" id="KW-0732">Signal</keyword>
<evidence type="ECO:0000256" key="12">
    <source>
        <dbReference type="ARBA" id="ARBA00023293"/>
    </source>
</evidence>
<dbReference type="Gene3D" id="1.10.510.10">
    <property type="entry name" value="Transferase(Phosphotransferase) domain 1"/>
    <property type="match status" value="1"/>
</dbReference>
<dbReference type="eggNOG" id="KOG1023">
    <property type="taxonomic scope" value="Eukaryota"/>
</dbReference>
<evidence type="ECO:0000313" key="17">
    <source>
        <dbReference type="EMBL" id="ESN90439.1"/>
    </source>
</evidence>
<evidence type="ECO:0000256" key="6">
    <source>
        <dbReference type="ARBA" id="ARBA00022989"/>
    </source>
</evidence>
<dbReference type="FunFam" id="3.30.70.1230:FF:000004">
    <property type="entry name" value="Guanylate cyclase"/>
    <property type="match status" value="1"/>
</dbReference>
<comment type="similarity">
    <text evidence="13">Belongs to the adenylyl cyclase class-4/guanylyl cyclase family.</text>
</comment>
<dbReference type="PROSITE" id="PS00452">
    <property type="entry name" value="GUANYLATE_CYCLASE_1"/>
    <property type="match status" value="1"/>
</dbReference>
<evidence type="ECO:0000313" key="19">
    <source>
        <dbReference type="Proteomes" id="UP000015101"/>
    </source>
</evidence>
<dbReference type="GO" id="GO:0006182">
    <property type="term" value="P:cGMP biosynthetic process"/>
    <property type="evidence" value="ECO:0000318"/>
    <property type="project" value="GO_Central"/>
</dbReference>
<keyword evidence="19" id="KW-1185">Reference proteome</keyword>
<dbReference type="GeneID" id="20195010"/>
<dbReference type="InParanoid" id="T1EEK8"/>
<dbReference type="KEGG" id="hro:HELRODRAFT_108605"/>
<dbReference type="PROSITE" id="PS50125">
    <property type="entry name" value="GUANYLATE_CYCLASE_2"/>
    <property type="match status" value="1"/>
</dbReference>
<dbReference type="InterPro" id="IPR001054">
    <property type="entry name" value="A/G_cyclase"/>
</dbReference>
<dbReference type="InterPro" id="IPR029787">
    <property type="entry name" value="Nucleotide_cyclase"/>
</dbReference>
<keyword evidence="8" id="KW-0472">Membrane</keyword>
<dbReference type="Pfam" id="PF07701">
    <property type="entry name" value="HNOBA"/>
    <property type="match status" value="1"/>
</dbReference>
<keyword evidence="6" id="KW-1133">Transmembrane helix</keyword>
<dbReference type="SMART" id="SM00044">
    <property type="entry name" value="CYCc"/>
    <property type="match status" value="1"/>
</dbReference>
<organism evidence="18 19">
    <name type="scientific">Helobdella robusta</name>
    <name type="common">Californian leech</name>
    <dbReference type="NCBI Taxonomy" id="6412"/>
    <lineage>
        <taxon>Eukaryota</taxon>
        <taxon>Metazoa</taxon>
        <taxon>Spiralia</taxon>
        <taxon>Lophotrochozoa</taxon>
        <taxon>Annelida</taxon>
        <taxon>Clitellata</taxon>
        <taxon>Hirudinea</taxon>
        <taxon>Rhynchobdellida</taxon>
        <taxon>Glossiphoniidae</taxon>
        <taxon>Helobdella</taxon>
    </lineage>
</organism>
<dbReference type="Gene3D" id="3.30.70.1230">
    <property type="entry name" value="Nucleotide cyclase"/>
    <property type="match status" value="1"/>
</dbReference>
<keyword evidence="11 13" id="KW-0456">Lyase</keyword>
<evidence type="ECO:0000256" key="13">
    <source>
        <dbReference type="RuleBase" id="RU000405"/>
    </source>
</evidence>
<evidence type="ECO:0000313" key="18">
    <source>
        <dbReference type="EnsemblMetazoa" id="HelroP108605"/>
    </source>
</evidence>
<dbReference type="Pfam" id="PF00211">
    <property type="entry name" value="Guanylate_cyc"/>
    <property type="match status" value="1"/>
</dbReference>
<dbReference type="GO" id="GO:0005524">
    <property type="term" value="F:ATP binding"/>
    <property type="evidence" value="ECO:0007669"/>
    <property type="project" value="InterPro"/>
</dbReference>
<dbReference type="HOGENOM" id="CLU_001072_11_2_1"/>
<proteinExistence type="inferred from homology"/>
<dbReference type="OMA" id="LYHENIN"/>
<dbReference type="CDD" id="cd07302">
    <property type="entry name" value="CHD"/>
    <property type="match status" value="1"/>
</dbReference>
<keyword evidence="12 14" id="KW-0141">cGMP biosynthesis</keyword>
<sequence length="518" mass="58666">MLTGQYLGINVVLKHLPTNHLVLSREDLLELKIMKDLNFEHLNSFIGLCIDPEKVYILSAFCSRGSLQDILNDNVIKLDENFKLSFIGEIMKGMDYLHKSPIKQHGRLKSSNVLVDGRWIVKITDWGLMRVRQKEYDTVNETFNALLWTAPEILRETLESSTSLSPNSWIGSQKADVYSFAIILHEIIFRLGTFYVQSDACVSSREIVMKVRSGEMPAFRPSTYEEGKQDHNLLAIMYECWDENNSKRPDFASLKSRFSSLYKTKNLNLIDNMLTMMENYSNNLEVLVEERTVQLLEEKKKTDRLLYSMMPASVADRLKSGVKVDPELYPSVSIYFSDIVSFTTMAAQSTPMQVVNLLNDLYIMFDDVIKTFNVYKVETIGDAYMVASGVPVPYDSHALEIAMMALKIREGVAAFKIQHMPNKKLQVRIGLNSGSVVAGVVGLTMPRYCLFGDTVNTASRMESTGEAMKIQVSEAMHHLLTDTKADFVMTERGTIEVKGKGHQRTYWLVGQKCDAAVA</sequence>
<keyword evidence="7" id="KW-0342">GTP-binding</keyword>
<dbReference type="GO" id="GO:0001653">
    <property type="term" value="F:peptide receptor activity"/>
    <property type="evidence" value="ECO:0000318"/>
    <property type="project" value="GO_Central"/>
</dbReference>
<dbReference type="InterPro" id="IPR011645">
    <property type="entry name" value="HNOB_dom_associated"/>
</dbReference>
<evidence type="ECO:0000259" key="15">
    <source>
        <dbReference type="PROSITE" id="PS50011"/>
    </source>
</evidence>
<dbReference type="InterPro" id="IPR050401">
    <property type="entry name" value="Cyclic_nucleotide_synthase"/>
</dbReference>
<evidence type="ECO:0000256" key="14">
    <source>
        <dbReference type="RuleBase" id="RU003431"/>
    </source>
</evidence>
<dbReference type="OrthoDB" id="1890790at2759"/>
<evidence type="ECO:0000256" key="8">
    <source>
        <dbReference type="ARBA" id="ARBA00023136"/>
    </source>
</evidence>
<evidence type="ECO:0000256" key="10">
    <source>
        <dbReference type="ARBA" id="ARBA00023180"/>
    </source>
</evidence>
<dbReference type="GO" id="GO:0035556">
    <property type="term" value="P:intracellular signal transduction"/>
    <property type="evidence" value="ECO:0007669"/>
    <property type="project" value="InterPro"/>
</dbReference>
<reference evidence="19" key="1">
    <citation type="submission" date="2012-12" db="EMBL/GenBank/DDBJ databases">
        <authorList>
            <person name="Hellsten U."/>
            <person name="Grimwood J."/>
            <person name="Chapman J.A."/>
            <person name="Shapiro H."/>
            <person name="Aerts A."/>
            <person name="Otillar R.P."/>
            <person name="Terry A.Y."/>
            <person name="Boore J.L."/>
            <person name="Simakov O."/>
            <person name="Marletaz F."/>
            <person name="Cho S.-J."/>
            <person name="Edsinger-Gonzales E."/>
            <person name="Havlak P."/>
            <person name="Kuo D.-H."/>
            <person name="Larsson T."/>
            <person name="Lv J."/>
            <person name="Arendt D."/>
            <person name="Savage R."/>
            <person name="Osoegawa K."/>
            <person name="de Jong P."/>
            <person name="Lindberg D.R."/>
            <person name="Seaver E.C."/>
            <person name="Weisblat D.A."/>
            <person name="Putnam N.H."/>
            <person name="Grigoriev I.V."/>
            <person name="Rokhsar D.S."/>
        </authorList>
    </citation>
    <scope>NUCLEOTIDE SEQUENCE</scope>
</reference>
<dbReference type="InterPro" id="IPR018297">
    <property type="entry name" value="A/G_cyclase_CS"/>
</dbReference>
<keyword evidence="10" id="KW-0325">Glycoprotein</keyword>
<dbReference type="InterPro" id="IPR000719">
    <property type="entry name" value="Prot_kinase_dom"/>
</dbReference>
<dbReference type="EnsemblMetazoa" id="HelroT108605">
    <property type="protein sequence ID" value="HelroP108605"/>
    <property type="gene ID" value="HelroG108605"/>
</dbReference>